<proteinExistence type="predicted"/>
<feature type="signal peptide" evidence="1">
    <location>
        <begin position="1"/>
        <end position="22"/>
    </location>
</feature>
<dbReference type="AlphaFoldDB" id="A0A4Y9VUD7"/>
<dbReference type="EMBL" id="PQVH01000002">
    <property type="protein sequence ID" value="TFW72956.1"/>
    <property type="molecule type" value="Genomic_DNA"/>
</dbReference>
<evidence type="ECO:0000313" key="3">
    <source>
        <dbReference type="Proteomes" id="UP000297706"/>
    </source>
</evidence>
<organism evidence="2 3">
    <name type="scientific">Methylotenera oryzisoli</name>
    <dbReference type="NCBI Taxonomy" id="2080758"/>
    <lineage>
        <taxon>Bacteria</taxon>
        <taxon>Pseudomonadati</taxon>
        <taxon>Pseudomonadota</taxon>
        <taxon>Betaproteobacteria</taxon>
        <taxon>Nitrosomonadales</taxon>
        <taxon>Methylophilaceae</taxon>
        <taxon>Methylotenera</taxon>
    </lineage>
</organism>
<reference evidence="2 3" key="1">
    <citation type="submission" date="2018-02" db="EMBL/GenBank/DDBJ databases">
        <title>A novel lanthanide dependent methylotroph, Methylotenera sp. La3113.</title>
        <authorList>
            <person name="Lv H."/>
            <person name="Tani A."/>
        </authorList>
    </citation>
    <scope>NUCLEOTIDE SEQUENCE [LARGE SCALE GENOMIC DNA]</scope>
    <source>
        <strain evidence="2 3">La3113</strain>
    </source>
</reference>
<accession>A0A4Y9VUD7</accession>
<gene>
    <name evidence="2" type="ORF">C3Y98_00935</name>
</gene>
<name>A0A4Y9VUD7_9PROT</name>
<dbReference type="RefSeq" id="WP_135276264.1">
    <property type="nucleotide sequence ID" value="NZ_PQVH01000002.1"/>
</dbReference>
<comment type="caution">
    <text evidence="2">The sequence shown here is derived from an EMBL/GenBank/DDBJ whole genome shotgun (WGS) entry which is preliminary data.</text>
</comment>
<dbReference type="Proteomes" id="UP000297706">
    <property type="component" value="Unassembled WGS sequence"/>
</dbReference>
<dbReference type="OrthoDB" id="8910393at2"/>
<keyword evidence="1" id="KW-0732">Signal</keyword>
<sequence>MKKFISHALVFLSLVSTLSVGASSEDVALNLVQKYRFGQNLTPISYQVASQTQTYRMIVNKVGEQKAQSIVKSEIDKVIPEYQNQWNKNLASSYAQVISPEKLQSLVDEGPSSKYSGELKTKQSEIGPLMQSKSKDLLNEMLTKAMTSAFNQIVPK</sequence>
<feature type="chain" id="PRO_5021293927" description="DUF2059 domain-containing protein" evidence="1">
    <location>
        <begin position="23"/>
        <end position="156"/>
    </location>
</feature>
<evidence type="ECO:0000313" key="2">
    <source>
        <dbReference type="EMBL" id="TFW72956.1"/>
    </source>
</evidence>
<evidence type="ECO:0000256" key="1">
    <source>
        <dbReference type="SAM" id="SignalP"/>
    </source>
</evidence>
<evidence type="ECO:0008006" key="4">
    <source>
        <dbReference type="Google" id="ProtNLM"/>
    </source>
</evidence>
<protein>
    <recommendedName>
        <fullName evidence="4">DUF2059 domain-containing protein</fullName>
    </recommendedName>
</protein>
<keyword evidence="3" id="KW-1185">Reference proteome</keyword>